<dbReference type="Gene3D" id="3.60.15.10">
    <property type="entry name" value="Ribonuclease Z/Hydroxyacylglutathione hydrolase-like"/>
    <property type="match status" value="1"/>
</dbReference>
<name>A0ABY4GEW9_9BACT</name>
<accession>A0ABY4GEW9</accession>
<dbReference type="SUPFAM" id="SSF56281">
    <property type="entry name" value="Metallo-hydrolase/oxidoreductase"/>
    <property type="match status" value="1"/>
</dbReference>
<dbReference type="InterPro" id="IPR052159">
    <property type="entry name" value="Competence_DNA_uptake"/>
</dbReference>
<evidence type="ECO:0000313" key="4">
    <source>
        <dbReference type="Proteomes" id="UP000830401"/>
    </source>
</evidence>
<dbReference type="Proteomes" id="UP000830401">
    <property type="component" value="Plasmid unnamed5"/>
</dbReference>
<gene>
    <name evidence="3" type="ORF">MUN86_28775</name>
</gene>
<feature type="domain" description="Metallo-beta-lactamase" evidence="2">
    <location>
        <begin position="30"/>
        <end position="96"/>
    </location>
</feature>
<dbReference type="InterPro" id="IPR036866">
    <property type="entry name" value="RibonucZ/Hydroxyglut_hydro"/>
</dbReference>
<feature type="region of interest" description="Disordered" evidence="1">
    <location>
        <begin position="158"/>
        <end position="178"/>
    </location>
</feature>
<sequence>MSPSFIRTFHPIGQGAFYTEQHREGNQTLTIVYDCGSLTAPKEHFLRKVATALPRGTVIDLLFISHFHADHINGLDELKRKYTIRAVVLPKLTEEARVLVKLENFLEYEGFSSVLIDNPRAYFGRRTRIIFVEPIDPNAGTAAEIILNNDRFVEVPGEQDQDLRDSAAPAGKQPGRLRTITSGTPLRLTLHKTAFWEYVPYNYEYAARRTTFVAMLKKLKIELGTLGNLEQVINRKKDLSKAYRSLDGDLNENSLVVYSGALTDPMRLLHRGHSCTCWHPFYASVEKEGCLYLGDLDLNIPTLPADLQTRLGSRWDRIQTLQVPHHGSVHNFVPLPLDKDVQAIISYGSNNTYGHPSAHVIGQLHLLQATPILVTEQLDTAFYLHT</sequence>
<dbReference type="RefSeq" id="WP_245127253.1">
    <property type="nucleotide sequence ID" value="NZ_CP095066.1"/>
</dbReference>
<geneLocation type="plasmid" evidence="3 4">
    <name>unnamed5</name>
</geneLocation>
<protein>
    <submittedName>
        <fullName evidence="3">MBL fold metallo-hydrolase</fullName>
    </submittedName>
</protein>
<dbReference type="PANTHER" id="PTHR30619:SF1">
    <property type="entry name" value="RECOMBINATION PROTEIN 2"/>
    <property type="match status" value="1"/>
</dbReference>
<proteinExistence type="predicted"/>
<dbReference type="InterPro" id="IPR001279">
    <property type="entry name" value="Metallo-B-lactamas"/>
</dbReference>
<dbReference type="Pfam" id="PF00753">
    <property type="entry name" value="Lactamase_B"/>
    <property type="match status" value="1"/>
</dbReference>
<evidence type="ECO:0000256" key="1">
    <source>
        <dbReference type="SAM" id="MobiDB-lite"/>
    </source>
</evidence>
<dbReference type="PANTHER" id="PTHR30619">
    <property type="entry name" value="DNA INTERNALIZATION/COMPETENCE PROTEIN COMEC/REC2"/>
    <property type="match status" value="1"/>
</dbReference>
<evidence type="ECO:0000313" key="3">
    <source>
        <dbReference type="EMBL" id="UOQ69475.1"/>
    </source>
</evidence>
<keyword evidence="3" id="KW-0614">Plasmid</keyword>
<keyword evidence="4" id="KW-1185">Reference proteome</keyword>
<organism evidence="3 4">
    <name type="scientific">Hymenobacter volaticus</name>
    <dbReference type="NCBI Taxonomy" id="2932254"/>
    <lineage>
        <taxon>Bacteria</taxon>
        <taxon>Pseudomonadati</taxon>
        <taxon>Bacteroidota</taxon>
        <taxon>Cytophagia</taxon>
        <taxon>Cytophagales</taxon>
        <taxon>Hymenobacteraceae</taxon>
        <taxon>Hymenobacter</taxon>
    </lineage>
</organism>
<reference evidence="3" key="1">
    <citation type="submission" date="2022-04" db="EMBL/GenBank/DDBJ databases">
        <title>Hymenobacter sp. isolated from the air.</title>
        <authorList>
            <person name="Won M."/>
            <person name="Lee C.-M."/>
            <person name="Woen H.-Y."/>
            <person name="Kwon S.-W."/>
        </authorList>
    </citation>
    <scope>NUCLEOTIDE SEQUENCE</scope>
    <source>
        <strain evidence="3">5420S-77</strain>
        <plasmid evidence="3">unnamed5</plasmid>
    </source>
</reference>
<dbReference type="EMBL" id="CP095066">
    <property type="protein sequence ID" value="UOQ69475.1"/>
    <property type="molecule type" value="Genomic_DNA"/>
</dbReference>
<evidence type="ECO:0000259" key="2">
    <source>
        <dbReference type="Pfam" id="PF00753"/>
    </source>
</evidence>